<organism evidence="1 2">
    <name type="scientific">Pseudomonas syringae pv. delphinii</name>
    <dbReference type="NCBI Taxonomy" id="192088"/>
    <lineage>
        <taxon>Bacteria</taxon>
        <taxon>Pseudomonadati</taxon>
        <taxon>Pseudomonadota</taxon>
        <taxon>Gammaproteobacteria</taxon>
        <taxon>Pseudomonadales</taxon>
        <taxon>Pseudomonadaceae</taxon>
        <taxon>Pseudomonas</taxon>
    </lineage>
</organism>
<gene>
    <name evidence="1" type="ORF">ALQ08_00609</name>
</gene>
<accession>A0A3M4K3Q1</accession>
<proteinExistence type="predicted"/>
<evidence type="ECO:0000313" key="1">
    <source>
        <dbReference type="EMBL" id="RMQ23889.1"/>
    </source>
</evidence>
<sequence length="52" mass="5593">MKSMTFTSEFLSAAKQAPRIYFAPLVGAYKAIKAEMAKAGGGDRSTKTTPKH</sequence>
<dbReference type="RefSeq" id="WP_156342200.1">
    <property type="nucleotide sequence ID" value="NZ_RBRA01000159.1"/>
</dbReference>
<comment type="caution">
    <text evidence="1">The sequence shown here is derived from an EMBL/GenBank/DDBJ whole genome shotgun (WGS) entry which is preliminary data.</text>
</comment>
<name>A0A3M4K3Q1_9PSED</name>
<dbReference type="EMBL" id="RBRA01000159">
    <property type="protein sequence ID" value="RMQ23889.1"/>
    <property type="molecule type" value="Genomic_DNA"/>
</dbReference>
<dbReference type="Proteomes" id="UP000269044">
    <property type="component" value="Unassembled WGS sequence"/>
</dbReference>
<dbReference type="AlphaFoldDB" id="A0A3M4K3Q1"/>
<evidence type="ECO:0000313" key="2">
    <source>
        <dbReference type="Proteomes" id="UP000269044"/>
    </source>
</evidence>
<protein>
    <submittedName>
        <fullName evidence="1">Uncharacterized protein</fullName>
    </submittedName>
</protein>
<reference evidence="1 2" key="1">
    <citation type="submission" date="2018-08" db="EMBL/GenBank/DDBJ databases">
        <title>Recombination of ecologically and evolutionarily significant loci maintains genetic cohesion in the Pseudomonas syringae species complex.</title>
        <authorList>
            <person name="Dillon M."/>
            <person name="Thakur S."/>
            <person name="Almeida R.N.D."/>
            <person name="Weir B.S."/>
            <person name="Guttman D.S."/>
        </authorList>
    </citation>
    <scope>NUCLEOTIDE SEQUENCE [LARGE SCALE GENOMIC DNA]</scope>
    <source>
        <strain evidence="1 2">ICMP 13052</strain>
    </source>
</reference>